<reference evidence="1" key="1">
    <citation type="submission" date="2021-06" db="EMBL/GenBank/DDBJ databases">
        <authorList>
            <person name="Kallberg Y."/>
            <person name="Tangrot J."/>
            <person name="Rosling A."/>
        </authorList>
    </citation>
    <scope>NUCLEOTIDE SEQUENCE</scope>
    <source>
        <strain evidence="1">CL356</strain>
    </source>
</reference>
<comment type="caution">
    <text evidence="1">The sequence shown here is derived from an EMBL/GenBank/DDBJ whole genome shotgun (WGS) entry which is preliminary data.</text>
</comment>
<evidence type="ECO:0000313" key="1">
    <source>
        <dbReference type="EMBL" id="CAG8444759.1"/>
    </source>
</evidence>
<organism evidence="1 2">
    <name type="scientific">Acaulospora colombiana</name>
    <dbReference type="NCBI Taxonomy" id="27376"/>
    <lineage>
        <taxon>Eukaryota</taxon>
        <taxon>Fungi</taxon>
        <taxon>Fungi incertae sedis</taxon>
        <taxon>Mucoromycota</taxon>
        <taxon>Glomeromycotina</taxon>
        <taxon>Glomeromycetes</taxon>
        <taxon>Diversisporales</taxon>
        <taxon>Acaulosporaceae</taxon>
        <taxon>Acaulospora</taxon>
    </lineage>
</organism>
<proteinExistence type="predicted"/>
<dbReference type="EMBL" id="CAJVPT010000447">
    <property type="protein sequence ID" value="CAG8444759.1"/>
    <property type="molecule type" value="Genomic_DNA"/>
</dbReference>
<name>A0ACA9K054_9GLOM</name>
<protein>
    <submittedName>
        <fullName evidence="1">7426_t:CDS:1</fullName>
    </submittedName>
</protein>
<accession>A0ACA9K054</accession>
<dbReference type="Proteomes" id="UP000789525">
    <property type="component" value="Unassembled WGS sequence"/>
</dbReference>
<keyword evidence="2" id="KW-1185">Reference proteome</keyword>
<evidence type="ECO:0000313" key="2">
    <source>
        <dbReference type="Proteomes" id="UP000789525"/>
    </source>
</evidence>
<gene>
    <name evidence="1" type="ORF">ACOLOM_LOCUS445</name>
</gene>
<sequence length="161" mass="18772">MQIKITGGVENTDYYSVESDTEVIDLEQDLKEIDDLSQDEIEIRNELLKILVARKEKDTESGKNFMTSIHLNGIIDLSDDETHKQIKKSFDKDQVTWLEEVLRKKTWNLTPEFTQYINQFTEDACTRAEVPSIVRKSYVPGRFDPSYYEAHDIAQQILTHL</sequence>